<proteinExistence type="predicted"/>
<comment type="caution">
    <text evidence="1">The sequence shown here is derived from an EMBL/GenBank/DDBJ whole genome shotgun (WGS) entry which is preliminary data.</text>
</comment>
<accession>A0A7W5Y130</accession>
<sequence>MRLKTFILTTGAMALTLASCTEVEDHSDWGYGTEPNFTAYVSGGSSIGKADSWPTGISAGVFMKAAGSKLSEASSCNREYQLSDRGKMTSANTNTTIHFPIDGSKVDFVAYAPYNASATTGTFTVSLTDQQDQSKLYLIQSANATNCSGLNTDLKLGFENKLAKVFVVATTDNGVTLNNMSATLTNAAVEGTYNLGKGNFTSVSKTADITMPVTGNRAEATVIPMSTTNSKIAVAINGMTKEFLIYKEAFLAGKTYVLPVKVTASDITTDTIVSGVWTENPGTTVATPTPNTDVQFEKGTVLFEENFGTAALKKVDGRWPLVSSFTAWSNPTLTFKDVNNTLSLRNHSNTNVIWFPSGKDSDFSISGFDTQGYKKLILTYELNANLYNAGDQMDLAAMTGTFNGQAFATPSQIVKNPDDKNTFTSFSIELPITSASANSELHFLSSANANTKGLRLAKIKFVGIK</sequence>
<dbReference type="InterPro" id="IPR025049">
    <property type="entry name" value="Mfa-like_1"/>
</dbReference>
<dbReference type="Gene3D" id="2.60.40.2630">
    <property type="match status" value="1"/>
</dbReference>
<evidence type="ECO:0000313" key="1">
    <source>
        <dbReference type="EMBL" id="MBB3702160.1"/>
    </source>
</evidence>
<protein>
    <recommendedName>
        <fullName evidence="3">Fimbrillin family protein</fullName>
    </recommendedName>
</protein>
<evidence type="ECO:0008006" key="3">
    <source>
        <dbReference type="Google" id="ProtNLM"/>
    </source>
</evidence>
<organism evidence="1 2">
    <name type="scientific">Alloprevotella rava</name>
    <dbReference type="NCBI Taxonomy" id="671218"/>
    <lineage>
        <taxon>Bacteria</taxon>
        <taxon>Pseudomonadati</taxon>
        <taxon>Bacteroidota</taxon>
        <taxon>Bacteroidia</taxon>
        <taxon>Bacteroidales</taxon>
        <taxon>Prevotellaceae</taxon>
        <taxon>Alloprevotella</taxon>
    </lineage>
</organism>
<dbReference type="PROSITE" id="PS51257">
    <property type="entry name" value="PROKAR_LIPOPROTEIN"/>
    <property type="match status" value="1"/>
</dbReference>
<dbReference type="Gene3D" id="2.60.40.2620">
    <property type="entry name" value="Fimbrillin-like"/>
    <property type="match status" value="1"/>
</dbReference>
<reference evidence="1 2" key="1">
    <citation type="submission" date="2020-08" db="EMBL/GenBank/DDBJ databases">
        <title>Genomic Encyclopedia of Type Strains, Phase IV (KMG-IV): sequencing the most valuable type-strain genomes for metagenomic binning, comparative biology and taxonomic classification.</title>
        <authorList>
            <person name="Goeker M."/>
        </authorList>
    </citation>
    <scope>NUCLEOTIDE SEQUENCE [LARGE SCALE GENOMIC DNA]</scope>
    <source>
        <strain evidence="1 2">DSM 22548</strain>
    </source>
</reference>
<dbReference type="EMBL" id="JACICA010000002">
    <property type="protein sequence ID" value="MBB3702160.1"/>
    <property type="molecule type" value="Genomic_DNA"/>
</dbReference>
<dbReference type="CDD" id="cd13121">
    <property type="entry name" value="BF2867_like_C"/>
    <property type="match status" value="1"/>
</dbReference>
<gene>
    <name evidence="1" type="ORF">FHS60_000613</name>
</gene>
<dbReference type="Pfam" id="PF13149">
    <property type="entry name" value="Mfa_like_1"/>
    <property type="match status" value="1"/>
</dbReference>
<dbReference type="RefSeq" id="WP_009347581.1">
    <property type="nucleotide sequence ID" value="NZ_JACICA010000002.1"/>
</dbReference>
<evidence type="ECO:0000313" key="2">
    <source>
        <dbReference type="Proteomes" id="UP000541425"/>
    </source>
</evidence>
<dbReference type="AlphaFoldDB" id="A0A7W5Y130"/>
<dbReference type="Proteomes" id="UP000541425">
    <property type="component" value="Unassembled WGS sequence"/>
</dbReference>
<name>A0A7W5Y130_9BACT</name>
<dbReference type="InterPro" id="IPR042278">
    <property type="entry name" value="Mfa-like_1_N"/>
</dbReference>
<dbReference type="CDD" id="cd13120">
    <property type="entry name" value="BF2867_like_N"/>
    <property type="match status" value="1"/>
</dbReference>